<keyword evidence="2 4" id="KW-0378">Hydrolase</keyword>
<dbReference type="RefSeq" id="WP_229488557.1">
    <property type="nucleotide sequence ID" value="NZ_JAIVFQ010000065.1"/>
</dbReference>
<dbReference type="Gene3D" id="3.20.20.80">
    <property type="entry name" value="Glycosidases"/>
    <property type="match status" value="1"/>
</dbReference>
<dbReference type="Pfam" id="PF21365">
    <property type="entry name" value="Glyco_hydro_31_3rd"/>
    <property type="match status" value="1"/>
</dbReference>
<evidence type="ECO:0000313" key="11">
    <source>
        <dbReference type="Proteomes" id="UP001199525"/>
    </source>
</evidence>
<feature type="domain" description="Glycoside hydrolase family 31 N-terminal" evidence="7">
    <location>
        <begin position="40"/>
        <end position="207"/>
    </location>
</feature>
<name>A0ABS8IGU5_9NOSO</name>
<dbReference type="Pfam" id="PF13802">
    <property type="entry name" value="Gal_mutarotas_2"/>
    <property type="match status" value="1"/>
</dbReference>
<dbReference type="InterPro" id="IPR000322">
    <property type="entry name" value="Glyco_hydro_31_TIM"/>
</dbReference>
<dbReference type="InterPro" id="IPR011013">
    <property type="entry name" value="Gal_mutarotase_sf_dom"/>
</dbReference>
<sequence length="816" mass="93304">MPQYFGKLPTTNQPWTTIGNVKAVTWDNNIINFDCGDSRLIISVLAPNLIRVRFAPTGEFMPHRSWAVAPDDAEWAIIPFTVQENEATVEIETAQIRVCVQREKCRIVCFDKANRPFAQDAEMGIGWRMGAVAGWKEIAADEHFYGFGERTGFLDKLSEVKTNWTTDALDYDSLTDEMYQAIPFFMALRPQVGYGIFFNTTFWSQFDIGAEQPGIWKMETRGGDLDYYIIYGPEPAKILETYTQLTGRMSLPPKWALGYHQCRWSYESETVVRELAKQFRQRRIPCDVIHLDIDYMRGYRVFTWSPQRFPNAAKLISDLAEDGFKTVTIIDPGVKYEPEGNYHVFDQGIENDYFVRKADGTLFHGYVWPEKAVFPDFLRPDVSNWWADLHKSLTDIGVAGIWNDMNEPAINDRPFGDDGEKIWFPLDAPQGVREAGEQGSRGAGGDEGDEGDEGDGGEEENFQSKIQNSKLRIDVTHTEVHNLYGLMMAKACYEGLQRHRSSERSFVLTRSGYAGVQRWSSVWMGDNQSLWEHLEMSLPMLCNMGLSGVGFVGCDIGGFAGNATAELFARWMQVGMLYPLMRGHSAMSTARHEPWVFGDRVENICREYINLRYQLLPYIYSLFWEAATTGAPILRPLLYHFPNDLKTYSLYDQVLLGASLMAAPIYRPGVEHRAVYLPAGTWYDWWSGDRYEGPIHILAHAPLERMPLYVRSGAIVPMQPVRQYVDQAPLDEIRLRIWPGNNEYQLFEDDGQTNEYLDKKFSLASISVFTNSNQTVVEIGERMGEWTPPRREVIVEIVGVGEQRFQDDGKRHTLQF</sequence>
<dbReference type="GO" id="GO:0016787">
    <property type="term" value="F:hydrolase activity"/>
    <property type="evidence" value="ECO:0007669"/>
    <property type="project" value="UniProtKB-KW"/>
</dbReference>
<feature type="domain" description="Glycosyl hydrolase family 31 C-terminal" evidence="9">
    <location>
        <begin position="630"/>
        <end position="716"/>
    </location>
</feature>
<dbReference type="SUPFAM" id="SSF51011">
    <property type="entry name" value="Glycosyl hydrolase domain"/>
    <property type="match status" value="1"/>
</dbReference>
<feature type="compositionally biased region" description="Acidic residues" evidence="5">
    <location>
        <begin position="446"/>
        <end position="461"/>
    </location>
</feature>
<evidence type="ECO:0000256" key="1">
    <source>
        <dbReference type="ARBA" id="ARBA00007806"/>
    </source>
</evidence>
<evidence type="ECO:0000259" key="7">
    <source>
        <dbReference type="Pfam" id="PF13802"/>
    </source>
</evidence>
<feature type="domain" description="Glycoside hydrolase family 31 TIM barrel" evidence="6">
    <location>
        <begin position="250"/>
        <end position="622"/>
    </location>
</feature>
<dbReference type="CDD" id="cd14752">
    <property type="entry name" value="GH31_N"/>
    <property type="match status" value="1"/>
</dbReference>
<protein>
    <submittedName>
        <fullName evidence="10">Glycoside hydrolase family 31 protein</fullName>
    </submittedName>
</protein>
<proteinExistence type="inferred from homology"/>
<dbReference type="PANTHER" id="PTHR22762:SF166">
    <property type="entry name" value="ALPHA-GLUCOSIDASE"/>
    <property type="match status" value="1"/>
</dbReference>
<dbReference type="Gene3D" id="2.60.40.1180">
    <property type="entry name" value="Golgi alpha-mannosidase II"/>
    <property type="match status" value="2"/>
</dbReference>
<evidence type="ECO:0000259" key="6">
    <source>
        <dbReference type="Pfam" id="PF01055"/>
    </source>
</evidence>
<dbReference type="EMBL" id="JAIVFQ010000065">
    <property type="protein sequence ID" value="MCC5603030.1"/>
    <property type="molecule type" value="Genomic_DNA"/>
</dbReference>
<dbReference type="Gene3D" id="2.60.40.1760">
    <property type="entry name" value="glycosyl hydrolase (family 31)"/>
    <property type="match status" value="1"/>
</dbReference>
<dbReference type="PROSITE" id="PS00129">
    <property type="entry name" value="GLYCOSYL_HYDROL_F31_1"/>
    <property type="match status" value="1"/>
</dbReference>
<evidence type="ECO:0000256" key="2">
    <source>
        <dbReference type="ARBA" id="ARBA00022801"/>
    </source>
</evidence>
<dbReference type="InterPro" id="IPR030458">
    <property type="entry name" value="Glyco_hydro_31_AS"/>
</dbReference>
<dbReference type="Pfam" id="PF01055">
    <property type="entry name" value="Glyco_hydro_31_2nd"/>
    <property type="match status" value="1"/>
</dbReference>
<evidence type="ECO:0000256" key="3">
    <source>
        <dbReference type="ARBA" id="ARBA00023295"/>
    </source>
</evidence>
<organism evidence="10 11">
    <name type="scientific">Nostoc favosum CHAB5714</name>
    <dbReference type="NCBI Taxonomy" id="2780399"/>
    <lineage>
        <taxon>Bacteria</taxon>
        <taxon>Bacillati</taxon>
        <taxon>Cyanobacteriota</taxon>
        <taxon>Cyanophyceae</taxon>
        <taxon>Nostocales</taxon>
        <taxon>Nostocaceae</taxon>
        <taxon>Nostoc</taxon>
        <taxon>Nostoc favosum</taxon>
    </lineage>
</organism>
<dbReference type="Pfam" id="PF17137">
    <property type="entry name" value="DUF5110"/>
    <property type="match status" value="1"/>
</dbReference>
<keyword evidence="3 4" id="KW-0326">Glycosidase</keyword>
<dbReference type="InterPro" id="IPR033403">
    <property type="entry name" value="DUF5110"/>
</dbReference>
<evidence type="ECO:0000259" key="8">
    <source>
        <dbReference type="Pfam" id="PF17137"/>
    </source>
</evidence>
<dbReference type="CDD" id="cd06604">
    <property type="entry name" value="GH31_glucosidase_II_MalA"/>
    <property type="match status" value="1"/>
</dbReference>
<evidence type="ECO:0000313" key="10">
    <source>
        <dbReference type="EMBL" id="MCC5603030.1"/>
    </source>
</evidence>
<evidence type="ECO:0000256" key="4">
    <source>
        <dbReference type="RuleBase" id="RU361185"/>
    </source>
</evidence>
<accession>A0ABS8IGU5</accession>
<dbReference type="InterPro" id="IPR013780">
    <property type="entry name" value="Glyco_hydro_b"/>
</dbReference>
<dbReference type="InterPro" id="IPR048395">
    <property type="entry name" value="Glyco_hydro_31_C"/>
</dbReference>
<comment type="similarity">
    <text evidence="1 4">Belongs to the glycosyl hydrolase 31 family.</text>
</comment>
<dbReference type="SUPFAM" id="SSF51445">
    <property type="entry name" value="(Trans)glycosidases"/>
    <property type="match status" value="1"/>
</dbReference>
<dbReference type="PANTHER" id="PTHR22762">
    <property type="entry name" value="ALPHA-GLUCOSIDASE"/>
    <property type="match status" value="1"/>
</dbReference>
<comment type="caution">
    <text evidence="10">The sequence shown here is derived from an EMBL/GenBank/DDBJ whole genome shotgun (WGS) entry which is preliminary data.</text>
</comment>
<dbReference type="Proteomes" id="UP001199525">
    <property type="component" value="Unassembled WGS sequence"/>
</dbReference>
<reference evidence="10 11" key="1">
    <citation type="journal article" date="2021" name="Microorganisms">
        <title>Genome Evolution of Filamentous Cyanobacterium Nostoc Species: From Facultative Symbiosis to Free Living.</title>
        <authorList>
            <person name="Huo D."/>
            <person name="Li H."/>
            <person name="Cai F."/>
            <person name="Guo X."/>
            <person name="Qiao Z."/>
            <person name="Wang W."/>
            <person name="Yu G."/>
            <person name="Li R."/>
        </authorList>
    </citation>
    <scope>NUCLEOTIDE SEQUENCE [LARGE SCALE GENOMIC DNA]</scope>
    <source>
        <strain evidence="10 11">CHAB 5714</strain>
    </source>
</reference>
<keyword evidence="11" id="KW-1185">Reference proteome</keyword>
<dbReference type="InterPro" id="IPR017853">
    <property type="entry name" value="GH"/>
</dbReference>
<gene>
    <name evidence="10" type="ORF">LC586_28510</name>
</gene>
<evidence type="ECO:0000256" key="5">
    <source>
        <dbReference type="SAM" id="MobiDB-lite"/>
    </source>
</evidence>
<evidence type="ECO:0000259" key="9">
    <source>
        <dbReference type="Pfam" id="PF21365"/>
    </source>
</evidence>
<feature type="region of interest" description="Disordered" evidence="5">
    <location>
        <begin position="432"/>
        <end position="465"/>
    </location>
</feature>
<dbReference type="InterPro" id="IPR025887">
    <property type="entry name" value="Glyco_hydro_31_N_dom"/>
</dbReference>
<dbReference type="SUPFAM" id="SSF74650">
    <property type="entry name" value="Galactose mutarotase-like"/>
    <property type="match status" value="1"/>
</dbReference>
<feature type="domain" description="DUF5110" evidence="8">
    <location>
        <begin position="732"/>
        <end position="799"/>
    </location>
</feature>